<dbReference type="GO" id="GO:0005737">
    <property type="term" value="C:cytoplasm"/>
    <property type="evidence" value="ECO:0007669"/>
    <property type="project" value="TreeGrafter"/>
</dbReference>
<dbReference type="KEGG" id="dpte:113794343"/>
<protein>
    <submittedName>
        <fullName evidence="9">Protein retinal degeneration B-like</fullName>
    </submittedName>
</protein>
<dbReference type="FunFam" id="3.30.530.20:FF:000001">
    <property type="entry name" value="Phosphatidylinositol transfer protein membrane associated 2"/>
    <property type="match status" value="1"/>
</dbReference>
<dbReference type="Proteomes" id="UP000515146">
    <property type="component" value="Unplaced"/>
</dbReference>
<dbReference type="InterPro" id="IPR055261">
    <property type="entry name" value="PI_transfer_N"/>
</dbReference>
<dbReference type="OMA" id="EKVDIHM"/>
<dbReference type="Gene3D" id="3.30.530.20">
    <property type="match status" value="1"/>
</dbReference>
<dbReference type="GO" id="GO:0008526">
    <property type="term" value="F:phosphatidylinositol transfer activity"/>
    <property type="evidence" value="ECO:0007669"/>
    <property type="project" value="TreeGrafter"/>
</dbReference>
<evidence type="ECO:0000313" key="8">
    <source>
        <dbReference type="Proteomes" id="UP000515146"/>
    </source>
</evidence>
<dbReference type="InterPro" id="IPR004177">
    <property type="entry name" value="DDHD_dom"/>
</dbReference>
<dbReference type="PROSITE" id="PS51043">
    <property type="entry name" value="DDHD"/>
    <property type="match status" value="1"/>
</dbReference>
<dbReference type="FunFam" id="3.40.50.1000:FF:000173">
    <property type="entry name" value="Membrane-associated phosphatidylinositol transfer protein 2"/>
    <property type="match status" value="1"/>
</dbReference>
<evidence type="ECO:0000313" key="9">
    <source>
        <dbReference type="RefSeq" id="XP_027200263.1"/>
    </source>
</evidence>
<proteinExistence type="inferred from homology"/>
<dbReference type="SMART" id="SM00775">
    <property type="entry name" value="LNS2"/>
    <property type="match status" value="1"/>
</dbReference>
<evidence type="ECO:0000256" key="5">
    <source>
        <dbReference type="ARBA" id="ARBA00022837"/>
    </source>
</evidence>
<dbReference type="Pfam" id="PF02121">
    <property type="entry name" value="IP_trans"/>
    <property type="match status" value="1"/>
</dbReference>
<dbReference type="SUPFAM" id="SSF56784">
    <property type="entry name" value="HAD-like"/>
    <property type="match status" value="1"/>
</dbReference>
<evidence type="ECO:0000259" key="7">
    <source>
        <dbReference type="PROSITE" id="PS51043"/>
    </source>
</evidence>
<dbReference type="InterPro" id="IPR031315">
    <property type="entry name" value="LNS2/PITP"/>
</dbReference>
<dbReference type="GO" id="GO:0012505">
    <property type="term" value="C:endomembrane system"/>
    <property type="evidence" value="ECO:0007669"/>
    <property type="project" value="UniProtKB-SubCell"/>
</dbReference>
<keyword evidence="6" id="KW-0175">Coiled coil</keyword>
<name>A0A6P6Y446_DERPT</name>
<dbReference type="GO" id="GO:0035091">
    <property type="term" value="F:phosphatidylinositol binding"/>
    <property type="evidence" value="ECO:0007669"/>
    <property type="project" value="TreeGrafter"/>
</dbReference>
<dbReference type="OrthoDB" id="18453at2759"/>
<dbReference type="GO" id="GO:0031210">
    <property type="term" value="F:phosphatidylcholine binding"/>
    <property type="evidence" value="ECO:0007669"/>
    <property type="project" value="TreeGrafter"/>
</dbReference>
<accession>A0A6P6Y446</accession>
<dbReference type="PANTHER" id="PTHR10658">
    <property type="entry name" value="PHOSPHATIDYLINOSITOL TRANSFER PROTEIN"/>
    <property type="match status" value="1"/>
</dbReference>
<dbReference type="SUPFAM" id="SSF55961">
    <property type="entry name" value="Bet v1-like"/>
    <property type="match status" value="1"/>
</dbReference>
<dbReference type="InterPro" id="IPR036412">
    <property type="entry name" value="HAD-like_sf"/>
</dbReference>
<gene>
    <name evidence="9" type="primary">LOC113794343</name>
</gene>
<evidence type="ECO:0000256" key="1">
    <source>
        <dbReference type="ARBA" id="ARBA00004184"/>
    </source>
</evidence>
<dbReference type="PRINTS" id="PR00391">
    <property type="entry name" value="PITRANSFER"/>
</dbReference>
<dbReference type="InterPro" id="IPR001666">
    <property type="entry name" value="PI_transfer"/>
</dbReference>
<sequence>MLIKEYRIPMPLTVEEYKIAQLYMIAKKSREESQGTGSGVEIIQNEPYTDGPGGSGQYTYKIYHVGHHLPSWLKALLPKSALTVEEKAWNAYPYTKTRYTCPFIEKFSIEIETKYFDDCGHQTNVFNLPKSELNRQIDYIDIVEEQLVPASDCNDQNDDPRYYISAKTKRGPLSENWIREYWNDGKPIKPIMCAYKLCRVEFKYWGMQNKIERFIHESALRKTMLKAHQQAWVWQDEWVDLTMDDIRRLELETQEYLKKRMAEQSEQQDQQEQQINDENKENIATGDSHSNKVINLNVIDKDNENNYDNVLHFETPKKSSSSSSSSSVARKNSISQYLMGSNTRRDSDLDVGSDQLKRRKSFQSSLHSPSERLDIIETWRIETLARNSESSDDEFYDAEDINDKIYTSKIIEDESDDIFSTKFKQQFQSDLQQKVVREPEGSVLDSPQYSPTHQPTCPISTLIIILHGGNVLDMNSLDVNLSKSHDINTFKTTMESIIEKHYSHLSGRIAIRYVACPPICHESLLVMLSLSPYSVQSSPNTDSVSHTFNSIPISALPLFAVSSFDYHENIIQTINECNKTYQNFLKSDDGKGFNGKVCLIGDSIGSILGFDALCTGSQNSIYESQLINDNTVKDELSNKIGSNLSNPMISINDLQNSSLDENDQTNQMNSPLAKSRTLPMSVINQNNGKNIQKQLYSKSFSHPGGDSTSSTTSTNRSTNRLYINSVVRRRSSGSSDLATIKFDFEVEDFFMFGSMIGVVLTYRKLLSLDDKSFSLMKPACGNLYNLFHLNDPSALRLEPLLSARFSYIPAINVARYQKFPLGDGQPIHLLEYLQTFSYLFSNENLPISNKDLVRRISEISLTSNAPMDNLNLPSITSITNRWWGTKRIDYALYSPEGLNNFPTHSLPHLFHSSYWESSDVISFILRQINKLDLFSLNYIAPDISKEIVFKPKQSREKWQRKRTSVKLKNVNANHRANDVIVKEGLEQVISGRFMYGPLDFVALTGEKVDIHMLCPKTGQWNYLDTGLTDKTGRVHYTIPKEKALPTGLYHFKMVVRGDHTFLDLFMAVVPPKTEAVVFSIDGSLTASLSVSAKDPKVRAGAIDVVRFWQELGYLIVYITGRPDIQQQRVVSWLYQHNFPHGLIFFVDGFSTEPLKHKTEYLKTLSQKMEVIIRAAYGSSKDISVYQSSDLKPEQIYIVGKVWKKQMSMANIISDGYAVHLEQLRTNLLGRSNCQQVNSRVTLPKGAFTGLRSRHHDKSVKRTISYPITTSINNNNNSSSTKSVVVASVSIANDDQNNSNVTTTSS</sequence>
<feature type="coiled-coil region" evidence="6">
    <location>
        <begin position="246"/>
        <end position="281"/>
    </location>
</feature>
<dbReference type="CTD" id="32340"/>
<dbReference type="Gene3D" id="3.40.50.1000">
    <property type="entry name" value="HAD superfamily/HAD-like"/>
    <property type="match status" value="1"/>
</dbReference>
<dbReference type="PANTHER" id="PTHR10658:SF81">
    <property type="entry name" value="PROTEIN RETINAL DEGENERATION B"/>
    <property type="match status" value="1"/>
</dbReference>
<dbReference type="RefSeq" id="XP_027200263.1">
    <property type="nucleotide sequence ID" value="XM_027344462.1"/>
</dbReference>
<evidence type="ECO:0000256" key="2">
    <source>
        <dbReference type="ARBA" id="ARBA00010316"/>
    </source>
</evidence>
<dbReference type="Pfam" id="PF02862">
    <property type="entry name" value="DDHD"/>
    <property type="match status" value="2"/>
</dbReference>
<keyword evidence="3" id="KW-0488">Methylation</keyword>
<dbReference type="InterPro" id="IPR023214">
    <property type="entry name" value="HAD_sf"/>
</dbReference>
<dbReference type="InParanoid" id="A0A6P6Y446"/>
<evidence type="ECO:0000256" key="6">
    <source>
        <dbReference type="SAM" id="Coils"/>
    </source>
</evidence>
<feature type="domain" description="DDHD" evidence="7">
    <location>
        <begin position="742"/>
        <end position="930"/>
    </location>
</feature>
<evidence type="ECO:0000256" key="3">
    <source>
        <dbReference type="ARBA" id="ARBA00022481"/>
    </source>
</evidence>
<organism evidence="8 9">
    <name type="scientific">Dermatophagoides pteronyssinus</name>
    <name type="common">European house dust mite</name>
    <dbReference type="NCBI Taxonomy" id="6956"/>
    <lineage>
        <taxon>Eukaryota</taxon>
        <taxon>Metazoa</taxon>
        <taxon>Ecdysozoa</taxon>
        <taxon>Arthropoda</taxon>
        <taxon>Chelicerata</taxon>
        <taxon>Arachnida</taxon>
        <taxon>Acari</taxon>
        <taxon>Acariformes</taxon>
        <taxon>Sarcoptiformes</taxon>
        <taxon>Astigmata</taxon>
        <taxon>Psoroptidia</taxon>
        <taxon>Analgoidea</taxon>
        <taxon>Pyroglyphidae</taxon>
        <taxon>Dermatophagoidinae</taxon>
        <taxon>Dermatophagoides</taxon>
    </lineage>
</organism>
<keyword evidence="5" id="KW-0106">Calcium</keyword>
<comment type="similarity">
    <text evidence="2">Belongs to the PtdIns transfer protein family. PI transfer class IIA subfamily.</text>
</comment>
<dbReference type="GO" id="GO:0008525">
    <property type="term" value="F:phosphatidylcholine transporter activity"/>
    <property type="evidence" value="ECO:0007669"/>
    <property type="project" value="TreeGrafter"/>
</dbReference>
<dbReference type="Pfam" id="PF24695">
    <property type="entry name" value="PITM1-3"/>
    <property type="match status" value="1"/>
</dbReference>
<keyword evidence="8" id="KW-1185">Reference proteome</keyword>
<evidence type="ECO:0000256" key="4">
    <source>
        <dbReference type="ARBA" id="ARBA00022553"/>
    </source>
</evidence>
<comment type="subcellular location">
    <subcellularLocation>
        <location evidence="1">Endomembrane system</location>
        <topology evidence="1">Peripheral membrane protein</topology>
    </subcellularLocation>
</comment>
<dbReference type="SMART" id="SM01127">
    <property type="entry name" value="DDHD"/>
    <property type="match status" value="1"/>
</dbReference>
<keyword evidence="4" id="KW-0597">Phosphoprotein</keyword>
<reference evidence="9" key="1">
    <citation type="submission" date="2025-08" db="UniProtKB">
        <authorList>
            <consortium name="RefSeq"/>
        </authorList>
    </citation>
    <scope>IDENTIFICATION</scope>
    <source>
        <strain evidence="9">Airmid</strain>
    </source>
</reference>
<dbReference type="Pfam" id="PF24694">
    <property type="entry name" value="LNS2_PITM1-3"/>
    <property type="match status" value="1"/>
</dbReference>
<dbReference type="FunCoup" id="A0A6P6Y446">
    <property type="interactions" value="452"/>
</dbReference>
<dbReference type="GO" id="GO:0046872">
    <property type="term" value="F:metal ion binding"/>
    <property type="evidence" value="ECO:0007669"/>
    <property type="project" value="InterPro"/>
</dbReference>
<dbReference type="InterPro" id="IPR023393">
    <property type="entry name" value="START-like_dom_sf"/>
</dbReference>